<dbReference type="GO" id="GO:1990281">
    <property type="term" value="C:efflux pump complex"/>
    <property type="evidence" value="ECO:0007669"/>
    <property type="project" value="TreeGrafter"/>
</dbReference>
<evidence type="ECO:0000256" key="2">
    <source>
        <dbReference type="ARBA" id="ARBA00022448"/>
    </source>
</evidence>
<evidence type="ECO:0000313" key="9">
    <source>
        <dbReference type="EMBL" id="CAB3753578.1"/>
    </source>
</evidence>
<proteinExistence type="inferred from homology"/>
<evidence type="ECO:0000256" key="6">
    <source>
        <dbReference type="ARBA" id="ARBA00023237"/>
    </source>
</evidence>
<keyword evidence="2 7" id="KW-0813">Transport</keyword>
<dbReference type="GO" id="GO:0015288">
    <property type="term" value="F:porin activity"/>
    <property type="evidence" value="ECO:0007669"/>
    <property type="project" value="TreeGrafter"/>
</dbReference>
<dbReference type="AlphaFoldDB" id="A0A6J5DHG9"/>
<dbReference type="EMBL" id="CADIKF010000010">
    <property type="protein sequence ID" value="CAB3753578.1"/>
    <property type="molecule type" value="Genomic_DNA"/>
</dbReference>
<evidence type="ECO:0000256" key="7">
    <source>
        <dbReference type="PIRNR" id="PIRNR001892"/>
    </source>
</evidence>
<dbReference type="SUPFAM" id="SSF56954">
    <property type="entry name" value="Outer membrane efflux proteins (OEP)"/>
    <property type="match status" value="1"/>
</dbReference>
<dbReference type="GO" id="GO:0009279">
    <property type="term" value="C:cell outer membrane"/>
    <property type="evidence" value="ECO:0007669"/>
    <property type="project" value="UniProtKB-SubCell"/>
</dbReference>
<dbReference type="Proteomes" id="UP000494329">
    <property type="component" value="Unassembled WGS sequence"/>
</dbReference>
<dbReference type="InterPro" id="IPR051906">
    <property type="entry name" value="TolC-like"/>
</dbReference>
<dbReference type="PIRSF" id="PIRSF001892">
    <property type="entry name" value="CyaE"/>
    <property type="match status" value="1"/>
</dbReference>
<evidence type="ECO:0000256" key="1">
    <source>
        <dbReference type="ARBA" id="ARBA00007613"/>
    </source>
</evidence>
<dbReference type="Pfam" id="PF02321">
    <property type="entry name" value="OEP"/>
    <property type="match status" value="2"/>
</dbReference>
<dbReference type="GO" id="GO:0015562">
    <property type="term" value="F:efflux transmembrane transporter activity"/>
    <property type="evidence" value="ECO:0007669"/>
    <property type="project" value="InterPro"/>
</dbReference>
<organism evidence="9 10">
    <name type="scientific">Paraburkholderia solisilvae</name>
    <dbReference type="NCBI Taxonomy" id="624376"/>
    <lineage>
        <taxon>Bacteria</taxon>
        <taxon>Pseudomonadati</taxon>
        <taxon>Pseudomonadota</taxon>
        <taxon>Betaproteobacteria</taxon>
        <taxon>Burkholderiales</taxon>
        <taxon>Burkholderiaceae</taxon>
        <taxon>Paraburkholderia</taxon>
    </lineage>
</organism>
<name>A0A6J5DHG9_9BURK</name>
<evidence type="ECO:0000256" key="8">
    <source>
        <dbReference type="SAM" id="SignalP"/>
    </source>
</evidence>
<accession>A0A6J5DHG9</accession>
<reference evidence="9 10" key="1">
    <citation type="submission" date="2020-04" db="EMBL/GenBank/DDBJ databases">
        <authorList>
            <person name="De Canck E."/>
        </authorList>
    </citation>
    <scope>NUCLEOTIDE SEQUENCE [LARGE SCALE GENOMIC DNA]</scope>
    <source>
        <strain evidence="9 10">LMG 29739</strain>
    </source>
</reference>
<comment type="similarity">
    <text evidence="1 7">Belongs to the outer membrane factor (OMF) (TC 1.B.17) family.</text>
</comment>
<keyword evidence="4" id="KW-0812">Transmembrane</keyword>
<dbReference type="InterPro" id="IPR028351">
    <property type="entry name" value="CyaE"/>
</dbReference>
<evidence type="ECO:0000256" key="5">
    <source>
        <dbReference type="ARBA" id="ARBA00023136"/>
    </source>
</evidence>
<comment type="subcellular location">
    <subcellularLocation>
        <location evidence="7">Cell outer membrane</location>
        <topology evidence="7">Peripheral membrane protein</topology>
    </subcellularLocation>
</comment>
<evidence type="ECO:0000256" key="4">
    <source>
        <dbReference type="ARBA" id="ARBA00022692"/>
    </source>
</evidence>
<dbReference type="PANTHER" id="PTHR30026:SF20">
    <property type="entry name" value="OUTER MEMBRANE PROTEIN TOLC"/>
    <property type="match status" value="1"/>
</dbReference>
<keyword evidence="10" id="KW-1185">Reference proteome</keyword>
<sequence>MRVIRLVAVAVLLGVACCSASRAQMLDVFGTRHSSIDMSPFDGAVTICPAHPPAEALTLDDAITRVLCNAPAARNAFAMARARAAEVGIAKAAYLPTINATGGVERTQTSTTYHYAGIPGFTSTQQGNARYGSLDLNWVLFDFGQRSAALDNADQLLNAAYATYDATLQAAFVDAAQAYYDVTTASASVIAARVSEESACKILEAAAARHAAGAGTLADELQARTACTKATLSRVTDEGKLKTVEGSLAILMGLAADTPVMLAPDVPPVEPEFLEAVSGLIEQAKLDHPKVRAARAKLEAARAGVDSAWAQGLPTISLTGNLSINNPADQPAVNTSMRERVIGVQISIPLFEGFARGYRVADARAQVDAARADLAASEQDVSRDVWASYQALATATENVDESRSLVAISQESLKVSRGRYQAGAGTIIELLDAQAAAADAQQQEITSLSAWRSARLKLTASLGQLGLWSIK</sequence>
<dbReference type="GO" id="GO:0031640">
    <property type="term" value="P:killing of cells of another organism"/>
    <property type="evidence" value="ECO:0007669"/>
    <property type="project" value="UniProtKB-KW"/>
</dbReference>
<keyword evidence="7" id="KW-0204">Cytolysis</keyword>
<feature type="chain" id="PRO_5026773419" description="Protein CyaE" evidence="8">
    <location>
        <begin position="24"/>
        <end position="471"/>
    </location>
</feature>
<dbReference type="InterPro" id="IPR003423">
    <property type="entry name" value="OMP_efflux"/>
</dbReference>
<keyword evidence="8" id="KW-0732">Signal</keyword>
<keyword evidence="6 7" id="KW-0998">Cell outer membrane</keyword>
<dbReference type="RefSeq" id="WP_175110507.1">
    <property type="nucleotide sequence ID" value="NZ_CADIKF010000010.1"/>
</dbReference>
<dbReference type="Gene3D" id="1.20.1600.10">
    <property type="entry name" value="Outer membrane efflux proteins (OEP)"/>
    <property type="match status" value="1"/>
</dbReference>
<comment type="function">
    <text evidence="7">CyaE is necessary for transport of calmodulin-sensitive adenylate cyclase-hemolysin (cyclolysin).</text>
</comment>
<evidence type="ECO:0000256" key="3">
    <source>
        <dbReference type="ARBA" id="ARBA00022452"/>
    </source>
</evidence>
<feature type="signal peptide" evidence="8">
    <location>
        <begin position="1"/>
        <end position="23"/>
    </location>
</feature>
<evidence type="ECO:0000313" key="10">
    <source>
        <dbReference type="Proteomes" id="UP000494329"/>
    </source>
</evidence>
<keyword evidence="7" id="KW-0354">Hemolysis</keyword>
<dbReference type="PANTHER" id="PTHR30026">
    <property type="entry name" value="OUTER MEMBRANE PROTEIN TOLC"/>
    <property type="match status" value="1"/>
</dbReference>
<protein>
    <recommendedName>
        <fullName evidence="7">Protein CyaE</fullName>
    </recommendedName>
</protein>
<dbReference type="PROSITE" id="PS51257">
    <property type="entry name" value="PROKAR_LIPOPROTEIN"/>
    <property type="match status" value="1"/>
</dbReference>
<keyword evidence="5 7" id="KW-0472">Membrane</keyword>
<keyword evidence="3" id="KW-1134">Transmembrane beta strand</keyword>
<gene>
    <name evidence="9" type="ORF">LMG29739_01771</name>
</gene>